<dbReference type="Gene3D" id="3.90.550.10">
    <property type="entry name" value="Spore Coat Polysaccharide Biosynthesis Protein SpsA, Chain A"/>
    <property type="match status" value="1"/>
</dbReference>
<protein>
    <recommendedName>
        <fullName evidence="1">Glycosyltransferase 2-like domain-containing protein</fullName>
    </recommendedName>
</protein>
<evidence type="ECO:0000259" key="1">
    <source>
        <dbReference type="Pfam" id="PF00535"/>
    </source>
</evidence>
<sequence length="412" mass="48572">MIDEFLKEINKVIPLIKNSAIVDKIEEMKKSETILLNCLEYYQRTTLGLVMIVKNQEDLVSDVLKTAKSFNLDSYVVVDTGSSDKTVENLLKLNFVRTEYLHWEENYGLMRNRAAEFSSMDWVLTLDSDEVFLTEPLDLKVLVSVLYIVLEKPFAINFEQHYNKSSKYGIPDRIYSRKTENFVGLVHEELRNKETKEAVMSIDTRIQIINKGSETKQVIKFDKEERYKNLLFQMIEIEPDNPRWVAFLSNRAIEALIINEQYEKLICKHLFITNKYSKRIGNLKIHKYTKMLLEKYISYLILWKNYDKANELLKVGLLLYPNNMAFIFFKGMIQIESVKDLSKTYLIRDLKKYIESDKQTLCDSSYRDTQSLELIIAELNELAGKKKVAKKIITEINDDNLKYFWDQWNDNL</sequence>
<feature type="domain" description="Glycosyltransferase 2-like" evidence="1">
    <location>
        <begin position="50"/>
        <end position="135"/>
    </location>
</feature>
<proteinExistence type="predicted"/>
<reference evidence="2 3" key="1">
    <citation type="submission" date="2014-12" db="EMBL/GenBank/DDBJ databases">
        <title>Draft genome sequences of 10 type strains of Lactococcus.</title>
        <authorList>
            <person name="Sun Z."/>
            <person name="Zhong Z."/>
            <person name="Liu W."/>
            <person name="Zhang W."/>
            <person name="Zhang H."/>
        </authorList>
    </citation>
    <scope>NUCLEOTIDE SEQUENCE [LARGE SCALE GENOMIC DNA]</scope>
    <source>
        <strain evidence="2 3">DSM 21502</strain>
    </source>
</reference>
<comment type="caution">
    <text evidence="2">The sequence shown here is derived from an EMBL/GenBank/DDBJ whole genome shotgun (WGS) entry which is preliminary data.</text>
</comment>
<dbReference type="PANTHER" id="PTHR43630">
    <property type="entry name" value="POLY-BETA-1,6-N-ACETYL-D-GLUCOSAMINE SYNTHASE"/>
    <property type="match status" value="1"/>
</dbReference>
<dbReference type="AlphaFoldDB" id="A0A2A5SR07"/>
<evidence type="ECO:0000313" key="3">
    <source>
        <dbReference type="Proteomes" id="UP000218711"/>
    </source>
</evidence>
<organism evidence="2 3">
    <name type="scientific">Lactococcus cremoris subsp. tructae</name>
    <dbReference type="NCBI Taxonomy" id="542833"/>
    <lineage>
        <taxon>Bacteria</taxon>
        <taxon>Bacillati</taxon>
        <taxon>Bacillota</taxon>
        <taxon>Bacilli</taxon>
        <taxon>Lactobacillales</taxon>
        <taxon>Streptococcaceae</taxon>
        <taxon>Lactococcus</taxon>
    </lineage>
</organism>
<dbReference type="RefSeq" id="WP_096816457.1">
    <property type="nucleotide sequence ID" value="NZ_JXKC01000011.1"/>
</dbReference>
<gene>
    <name evidence="2" type="ORF">RU92_GL000823</name>
</gene>
<evidence type="ECO:0000313" key="2">
    <source>
        <dbReference type="EMBL" id="PCS16958.1"/>
    </source>
</evidence>
<dbReference type="Proteomes" id="UP000218711">
    <property type="component" value="Unassembled WGS sequence"/>
</dbReference>
<dbReference type="PANTHER" id="PTHR43630:SF2">
    <property type="entry name" value="GLYCOSYLTRANSFERASE"/>
    <property type="match status" value="1"/>
</dbReference>
<dbReference type="InterPro" id="IPR001173">
    <property type="entry name" value="Glyco_trans_2-like"/>
</dbReference>
<accession>A0A2A5SR07</accession>
<dbReference type="EMBL" id="JXKC01000011">
    <property type="protein sequence ID" value="PCS16958.1"/>
    <property type="molecule type" value="Genomic_DNA"/>
</dbReference>
<dbReference type="Pfam" id="PF00535">
    <property type="entry name" value="Glycos_transf_2"/>
    <property type="match status" value="1"/>
</dbReference>
<name>A0A2A5SR07_LACLC</name>
<dbReference type="InterPro" id="IPR029044">
    <property type="entry name" value="Nucleotide-diphossugar_trans"/>
</dbReference>
<dbReference type="SUPFAM" id="SSF53448">
    <property type="entry name" value="Nucleotide-diphospho-sugar transferases"/>
    <property type="match status" value="1"/>
</dbReference>